<dbReference type="RefSeq" id="WP_394837310.1">
    <property type="nucleotide sequence ID" value="NZ_CP089929.1"/>
</dbReference>
<name>A0ABZ2LBB1_9BACT</name>
<accession>A0ABZ2LBB1</accession>
<proteinExistence type="predicted"/>
<gene>
    <name evidence="1" type="ORF">LVJ94_10425</name>
</gene>
<evidence type="ECO:0000313" key="2">
    <source>
        <dbReference type="Proteomes" id="UP001374803"/>
    </source>
</evidence>
<protein>
    <submittedName>
        <fullName evidence="1">Uncharacterized protein</fullName>
    </submittedName>
</protein>
<dbReference type="EMBL" id="CP089983">
    <property type="protein sequence ID" value="WXB07645.1"/>
    <property type="molecule type" value="Genomic_DNA"/>
</dbReference>
<sequence>MDSRRTRIVRLLAERRPYYIEGCERLIAEAPPETVRDHTPEAARQMTDGLLKLLVEGLEDRGADVRALYIDTLIPALVASGVPMRGIVGGAVHLGFIISHDVARHLPPEEREMASEWFANFYADYITELATAVAKEQAALGAFRA</sequence>
<keyword evidence="2" id="KW-1185">Reference proteome</keyword>
<organism evidence="1 2">
    <name type="scientific">Pendulispora rubella</name>
    <dbReference type="NCBI Taxonomy" id="2741070"/>
    <lineage>
        <taxon>Bacteria</taxon>
        <taxon>Pseudomonadati</taxon>
        <taxon>Myxococcota</taxon>
        <taxon>Myxococcia</taxon>
        <taxon>Myxococcales</taxon>
        <taxon>Sorangiineae</taxon>
        <taxon>Pendulisporaceae</taxon>
        <taxon>Pendulispora</taxon>
    </lineage>
</organism>
<evidence type="ECO:0000313" key="1">
    <source>
        <dbReference type="EMBL" id="WXB07645.1"/>
    </source>
</evidence>
<reference evidence="1" key="1">
    <citation type="submission" date="2021-12" db="EMBL/GenBank/DDBJ databases">
        <title>Discovery of the Pendulisporaceae a myxobacterial family with distinct sporulation behavior and unique specialized metabolism.</title>
        <authorList>
            <person name="Garcia R."/>
            <person name="Popoff A."/>
            <person name="Bader C.D."/>
            <person name="Loehr J."/>
            <person name="Walesch S."/>
            <person name="Walt C."/>
            <person name="Boldt J."/>
            <person name="Bunk B."/>
            <person name="Haeckl F.J.F.P.J."/>
            <person name="Gunesch A.P."/>
            <person name="Birkelbach J."/>
            <person name="Nuebel U."/>
            <person name="Pietschmann T."/>
            <person name="Bach T."/>
            <person name="Mueller R."/>
        </authorList>
    </citation>
    <scope>NUCLEOTIDE SEQUENCE</scope>
    <source>
        <strain evidence="1">MSr11367</strain>
    </source>
</reference>
<dbReference type="Proteomes" id="UP001374803">
    <property type="component" value="Chromosome"/>
</dbReference>